<feature type="chain" id="PRO_5042271193" evidence="2">
    <location>
        <begin position="26"/>
        <end position="155"/>
    </location>
</feature>
<dbReference type="EMBL" id="JAPTMU010000164">
    <property type="protein sequence ID" value="KAJ4920823.1"/>
    <property type="molecule type" value="Genomic_DNA"/>
</dbReference>
<evidence type="ECO:0000313" key="3">
    <source>
        <dbReference type="EMBL" id="KAJ4920823.1"/>
    </source>
</evidence>
<evidence type="ECO:0000313" key="4">
    <source>
        <dbReference type="Proteomes" id="UP001219934"/>
    </source>
</evidence>
<sequence>MMSWPWTHIPLVLVLVLSVPQVSSGRGDRTLISEEFVGAVVNASVLDGRGHAVQTMSSEAGTYGQNSPKVDTRGVVLSPSPVHGGNNNNNNNNTRGVVLSPGGPAGLRPGDPLPAAPPQRPLGGAAAERELHLQGEDPEGSVIQRYSCSHLQQLD</sequence>
<comment type="caution">
    <text evidence="3">The sequence shown here is derived from an EMBL/GenBank/DDBJ whole genome shotgun (WGS) entry which is preliminary data.</text>
</comment>
<gene>
    <name evidence="3" type="ORF">JOQ06_003394</name>
</gene>
<keyword evidence="4" id="KW-1185">Reference proteome</keyword>
<organism evidence="3 4">
    <name type="scientific">Pogonophryne albipinna</name>
    <dbReference type="NCBI Taxonomy" id="1090488"/>
    <lineage>
        <taxon>Eukaryota</taxon>
        <taxon>Metazoa</taxon>
        <taxon>Chordata</taxon>
        <taxon>Craniata</taxon>
        <taxon>Vertebrata</taxon>
        <taxon>Euteleostomi</taxon>
        <taxon>Actinopterygii</taxon>
        <taxon>Neopterygii</taxon>
        <taxon>Teleostei</taxon>
        <taxon>Neoteleostei</taxon>
        <taxon>Acanthomorphata</taxon>
        <taxon>Eupercaria</taxon>
        <taxon>Perciformes</taxon>
        <taxon>Notothenioidei</taxon>
        <taxon>Pogonophryne</taxon>
    </lineage>
</organism>
<feature type="region of interest" description="Disordered" evidence="1">
    <location>
        <begin position="59"/>
        <end position="129"/>
    </location>
</feature>
<feature type="compositionally biased region" description="Pro residues" evidence="1">
    <location>
        <begin position="111"/>
        <end position="120"/>
    </location>
</feature>
<proteinExistence type="predicted"/>
<feature type="signal peptide" evidence="2">
    <location>
        <begin position="1"/>
        <end position="25"/>
    </location>
</feature>
<feature type="compositionally biased region" description="Polar residues" evidence="1">
    <location>
        <begin position="59"/>
        <end position="69"/>
    </location>
</feature>
<dbReference type="Proteomes" id="UP001219934">
    <property type="component" value="Unassembled WGS sequence"/>
</dbReference>
<reference evidence="3" key="1">
    <citation type="submission" date="2022-11" db="EMBL/GenBank/DDBJ databases">
        <title>Chromosome-level genome of Pogonophryne albipinna.</title>
        <authorList>
            <person name="Jo E."/>
        </authorList>
    </citation>
    <scope>NUCLEOTIDE SEQUENCE</scope>
    <source>
        <strain evidence="3">SGF0006</strain>
        <tissue evidence="3">Muscle</tissue>
    </source>
</reference>
<name>A0AAD6A9F2_9TELE</name>
<evidence type="ECO:0000256" key="1">
    <source>
        <dbReference type="SAM" id="MobiDB-lite"/>
    </source>
</evidence>
<dbReference type="AlphaFoldDB" id="A0AAD6A9F2"/>
<protein>
    <submittedName>
        <fullName evidence="3">Uncharacterized protein</fullName>
    </submittedName>
</protein>
<keyword evidence="2" id="KW-0732">Signal</keyword>
<accession>A0AAD6A9F2</accession>
<evidence type="ECO:0000256" key="2">
    <source>
        <dbReference type="SAM" id="SignalP"/>
    </source>
</evidence>